<feature type="region of interest" description="Disordered" evidence="1">
    <location>
        <begin position="443"/>
        <end position="467"/>
    </location>
</feature>
<comment type="caution">
    <text evidence="2">The sequence shown here is derived from an EMBL/GenBank/DDBJ whole genome shotgun (WGS) entry which is preliminary data.</text>
</comment>
<reference evidence="2" key="1">
    <citation type="journal article" date="2022" name="Int. J. Mol. Sci.">
        <title>Draft Genome of Tanacetum Coccineum: Genomic Comparison of Closely Related Tanacetum-Family Plants.</title>
        <authorList>
            <person name="Yamashiro T."/>
            <person name="Shiraishi A."/>
            <person name="Nakayama K."/>
            <person name="Satake H."/>
        </authorList>
    </citation>
    <scope>NUCLEOTIDE SEQUENCE</scope>
</reference>
<dbReference type="EMBL" id="BQNB010014768">
    <property type="protein sequence ID" value="GJT32165.1"/>
    <property type="molecule type" value="Genomic_DNA"/>
</dbReference>
<reference evidence="2" key="2">
    <citation type="submission" date="2022-01" db="EMBL/GenBank/DDBJ databases">
        <authorList>
            <person name="Yamashiro T."/>
            <person name="Shiraishi A."/>
            <person name="Satake H."/>
            <person name="Nakayama K."/>
        </authorList>
    </citation>
    <scope>NUCLEOTIDE SEQUENCE</scope>
</reference>
<feature type="region of interest" description="Disordered" evidence="1">
    <location>
        <begin position="247"/>
        <end position="272"/>
    </location>
</feature>
<protein>
    <submittedName>
        <fullName evidence="2">Uncharacterized protein</fullName>
    </submittedName>
</protein>
<sequence>MAFVSSSNNNTNSTNEAVNTAHGVITANSTNIDNLSDAVICLFFASQPNSPQLAHEDLQQIHPYDIEEIDLRWQMAMLTMKARRFLKNTGNKLTVNGNKTIGFDKSKVSALQLHQERTFCLKECKLQEIKTTRTRKAQEGVCWENYFYSFGELWCHVMVLVDMTGVIRQRKGLIMHSWLTHLQVLTQSLNKLIECQVVDNCKKGLGYEKYNAVPSPYIGNFMPPTPDLSFTGLDEFVNKPVVENRKSDEEVSKAMSKRARSTRGRASSSFKQWKKRNSSPTRVLISHSLTPSTLTLSPDHNGLTFSKSTSLFSASLLVNSLPHLSSMPPLVDMTLYTRASSLGWEEWKGKCTFLSLDVELVYTPRGSLERNPRIRLAHRFLTMTITGRKETTHRVIEIDLFYLYCIFGDGIVCNIPYWLAKYLKSVKEKSVIFGGIWPATREVTGEGGGNDEESDREGGNEGIGGSADIYRNMSQEDGFKQVLLENIGDNIQLKCRRKNKP</sequence>
<keyword evidence="3" id="KW-1185">Reference proteome</keyword>
<evidence type="ECO:0000313" key="2">
    <source>
        <dbReference type="EMBL" id="GJT32165.1"/>
    </source>
</evidence>
<proteinExistence type="predicted"/>
<dbReference type="Proteomes" id="UP001151760">
    <property type="component" value="Unassembled WGS sequence"/>
</dbReference>
<gene>
    <name evidence="2" type="ORF">Tco_0922584</name>
</gene>
<organism evidence="2 3">
    <name type="scientific">Tanacetum coccineum</name>
    <dbReference type="NCBI Taxonomy" id="301880"/>
    <lineage>
        <taxon>Eukaryota</taxon>
        <taxon>Viridiplantae</taxon>
        <taxon>Streptophyta</taxon>
        <taxon>Embryophyta</taxon>
        <taxon>Tracheophyta</taxon>
        <taxon>Spermatophyta</taxon>
        <taxon>Magnoliopsida</taxon>
        <taxon>eudicotyledons</taxon>
        <taxon>Gunneridae</taxon>
        <taxon>Pentapetalae</taxon>
        <taxon>asterids</taxon>
        <taxon>campanulids</taxon>
        <taxon>Asterales</taxon>
        <taxon>Asteraceae</taxon>
        <taxon>Asteroideae</taxon>
        <taxon>Anthemideae</taxon>
        <taxon>Anthemidinae</taxon>
        <taxon>Tanacetum</taxon>
    </lineage>
</organism>
<accession>A0ABQ5CYI4</accession>
<evidence type="ECO:0000313" key="3">
    <source>
        <dbReference type="Proteomes" id="UP001151760"/>
    </source>
</evidence>
<name>A0ABQ5CYI4_9ASTR</name>
<evidence type="ECO:0000256" key="1">
    <source>
        <dbReference type="SAM" id="MobiDB-lite"/>
    </source>
</evidence>